<name>A0A975F032_9SPIR</name>
<evidence type="ECO:0000256" key="1">
    <source>
        <dbReference type="ARBA" id="ARBA00006082"/>
    </source>
</evidence>
<dbReference type="PROSITE" id="PS00058">
    <property type="entry name" value="DNA_MISMATCH_REPAIR_1"/>
    <property type="match status" value="1"/>
</dbReference>
<evidence type="ECO:0000256" key="4">
    <source>
        <dbReference type="ARBA" id="ARBA00023204"/>
    </source>
</evidence>
<dbReference type="GO" id="GO:0005524">
    <property type="term" value="F:ATP binding"/>
    <property type="evidence" value="ECO:0007669"/>
    <property type="project" value="InterPro"/>
</dbReference>
<protein>
    <recommendedName>
        <fullName evidence="2 5">DNA mismatch repair protein MutL</fullName>
    </recommendedName>
</protein>
<dbReference type="InterPro" id="IPR020667">
    <property type="entry name" value="DNA_mismatch_repair_MutL"/>
</dbReference>
<dbReference type="SMART" id="SM00853">
    <property type="entry name" value="MutL_C"/>
    <property type="match status" value="1"/>
</dbReference>
<dbReference type="GO" id="GO:0032300">
    <property type="term" value="C:mismatch repair complex"/>
    <property type="evidence" value="ECO:0007669"/>
    <property type="project" value="InterPro"/>
</dbReference>
<dbReference type="SUPFAM" id="SSF55874">
    <property type="entry name" value="ATPase domain of HSP90 chaperone/DNA topoisomerase II/histidine kinase"/>
    <property type="match status" value="1"/>
</dbReference>
<dbReference type="InterPro" id="IPR014762">
    <property type="entry name" value="DNA_mismatch_repair_CS"/>
</dbReference>
<dbReference type="Gene3D" id="3.30.565.10">
    <property type="entry name" value="Histidine kinase-like ATPase, C-terminal domain"/>
    <property type="match status" value="1"/>
</dbReference>
<dbReference type="InterPro" id="IPR042121">
    <property type="entry name" value="MutL_C_regsub"/>
</dbReference>
<dbReference type="PANTHER" id="PTHR10073:SF12">
    <property type="entry name" value="DNA MISMATCH REPAIR PROTEIN MLH1"/>
    <property type="match status" value="1"/>
</dbReference>
<dbReference type="GO" id="GO:0140664">
    <property type="term" value="F:ATP-dependent DNA damage sensor activity"/>
    <property type="evidence" value="ECO:0007669"/>
    <property type="project" value="InterPro"/>
</dbReference>
<dbReference type="InterPro" id="IPR014790">
    <property type="entry name" value="MutL_C"/>
</dbReference>
<evidence type="ECO:0000313" key="9">
    <source>
        <dbReference type="EMBL" id="QTQ11957.1"/>
    </source>
</evidence>
<keyword evidence="9" id="KW-0255">Endonuclease</keyword>
<dbReference type="CDD" id="cd00782">
    <property type="entry name" value="MutL_Trans"/>
    <property type="match status" value="1"/>
</dbReference>
<keyword evidence="9" id="KW-0378">Hydrolase</keyword>
<feature type="compositionally biased region" description="Low complexity" evidence="6">
    <location>
        <begin position="472"/>
        <end position="490"/>
    </location>
</feature>
<dbReference type="GO" id="GO:0016887">
    <property type="term" value="F:ATP hydrolysis activity"/>
    <property type="evidence" value="ECO:0007669"/>
    <property type="project" value="InterPro"/>
</dbReference>
<feature type="region of interest" description="Disordered" evidence="6">
    <location>
        <begin position="445"/>
        <end position="500"/>
    </location>
</feature>
<dbReference type="PANTHER" id="PTHR10073">
    <property type="entry name" value="DNA MISMATCH REPAIR PROTEIN MLH, PMS, MUTL"/>
    <property type="match status" value="1"/>
</dbReference>
<evidence type="ECO:0000256" key="2">
    <source>
        <dbReference type="ARBA" id="ARBA00021975"/>
    </source>
</evidence>
<dbReference type="EMBL" id="CP054257">
    <property type="protein sequence ID" value="QTQ11957.1"/>
    <property type="molecule type" value="Genomic_DNA"/>
</dbReference>
<dbReference type="InterPro" id="IPR038973">
    <property type="entry name" value="MutL/Mlh/Pms-like"/>
</dbReference>
<organism evidence="9 10">
    <name type="scientific">Treponema parvum</name>
    <dbReference type="NCBI Taxonomy" id="138851"/>
    <lineage>
        <taxon>Bacteria</taxon>
        <taxon>Pseudomonadati</taxon>
        <taxon>Spirochaetota</taxon>
        <taxon>Spirochaetia</taxon>
        <taxon>Spirochaetales</taxon>
        <taxon>Treponemataceae</taxon>
        <taxon>Treponema</taxon>
    </lineage>
</organism>
<dbReference type="InterPro" id="IPR020568">
    <property type="entry name" value="Ribosomal_Su5_D2-typ_SF"/>
</dbReference>
<dbReference type="SUPFAM" id="SSF118116">
    <property type="entry name" value="DNA mismatch repair protein MutL"/>
    <property type="match status" value="1"/>
</dbReference>
<feature type="region of interest" description="Disordered" evidence="6">
    <location>
        <begin position="407"/>
        <end position="427"/>
    </location>
</feature>
<comment type="function">
    <text evidence="5">This protein is involved in the repair of mismatches in DNA. It is required for dam-dependent methyl-directed DNA mismatch repair. May act as a 'molecular matchmaker', a protein that promotes the formation of a stable complex between two or more DNA-binding proteins in an ATP-dependent manner without itself being part of a final effector complex.</text>
</comment>
<dbReference type="Gene3D" id="3.30.1370.100">
    <property type="entry name" value="MutL, C-terminal domain, regulatory subdomain"/>
    <property type="match status" value="1"/>
</dbReference>
<gene>
    <name evidence="5 9" type="primary">mutL</name>
    <name evidence="9" type="ORF">HRI96_06985</name>
</gene>
<dbReference type="Pfam" id="PF01119">
    <property type="entry name" value="DNA_mis_repair"/>
    <property type="match status" value="1"/>
</dbReference>
<evidence type="ECO:0000256" key="6">
    <source>
        <dbReference type="SAM" id="MobiDB-lite"/>
    </source>
</evidence>
<dbReference type="Gene3D" id="3.30.230.10">
    <property type="match status" value="1"/>
</dbReference>
<evidence type="ECO:0000256" key="3">
    <source>
        <dbReference type="ARBA" id="ARBA00022763"/>
    </source>
</evidence>
<feature type="domain" description="DNA mismatch repair protein S5" evidence="8">
    <location>
        <begin position="217"/>
        <end position="335"/>
    </location>
</feature>
<dbReference type="GO" id="GO:0004519">
    <property type="term" value="F:endonuclease activity"/>
    <property type="evidence" value="ECO:0007669"/>
    <property type="project" value="UniProtKB-KW"/>
</dbReference>
<dbReference type="CDD" id="cd16926">
    <property type="entry name" value="HATPase_MutL-MLH-PMS-like"/>
    <property type="match status" value="1"/>
</dbReference>
<dbReference type="InterPro" id="IPR014721">
    <property type="entry name" value="Ribsml_uS5_D2-typ_fold_subgr"/>
</dbReference>
<dbReference type="SUPFAM" id="SSF54211">
    <property type="entry name" value="Ribosomal protein S5 domain 2-like"/>
    <property type="match status" value="1"/>
</dbReference>
<reference evidence="9" key="2">
    <citation type="journal article" date="2021" name="Microbiol. Resour. Announc.">
        <title>Complete Genome Sequences of Three Human Oral Treponema parvum Isolates.</title>
        <authorList>
            <person name="Zeng H."/>
            <person name="Watt R.M."/>
        </authorList>
    </citation>
    <scope>NUCLEOTIDE SEQUENCE</scope>
    <source>
        <strain evidence="9">ATCC 700773</strain>
    </source>
</reference>
<dbReference type="HAMAP" id="MF_00149">
    <property type="entry name" value="DNA_mis_repair"/>
    <property type="match status" value="1"/>
</dbReference>
<keyword evidence="9" id="KW-0540">Nuclease</keyword>
<evidence type="ECO:0000256" key="5">
    <source>
        <dbReference type="HAMAP-Rule" id="MF_00149"/>
    </source>
</evidence>
<dbReference type="InterPro" id="IPR037198">
    <property type="entry name" value="MutL_C_sf"/>
</dbReference>
<dbReference type="Pfam" id="PF13589">
    <property type="entry name" value="HATPase_c_3"/>
    <property type="match status" value="1"/>
</dbReference>
<dbReference type="InterPro" id="IPR013507">
    <property type="entry name" value="DNA_mismatch_S5_2-like"/>
</dbReference>
<evidence type="ECO:0000259" key="7">
    <source>
        <dbReference type="SMART" id="SM00853"/>
    </source>
</evidence>
<dbReference type="Proteomes" id="UP000671995">
    <property type="component" value="Chromosome"/>
</dbReference>
<dbReference type="InterPro" id="IPR042120">
    <property type="entry name" value="MutL_C_dimsub"/>
</dbReference>
<dbReference type="AlphaFoldDB" id="A0A975F032"/>
<proteinExistence type="inferred from homology"/>
<keyword evidence="4 5" id="KW-0234">DNA repair</keyword>
<dbReference type="FunFam" id="3.30.565.10:FF:000003">
    <property type="entry name" value="DNA mismatch repair endonuclease MutL"/>
    <property type="match status" value="1"/>
</dbReference>
<sequence length="686" mass="75233">MSEKEDKSLQTAKRRPIRVLNAEVARKIAAGEVIDRPNAIVRELMDNAVDSGANSITVELSGGGIDKIRVIDDGSGITREDLLHCARPHATSKIQTETDLLHLSTLGFRGEALASIAAVSRLSIMSGKSRLRASVTEDHIIEDIQPVSGTIVQSEALFENFPARRVFLKRPASETTMCKNTFIEKSLPKPEIAFRLTVDGQTKLDLPSGQSLTERFIQANSIRENEKLFYEIQGSGSDFTFKLIIGEPSVSRPDKKFIFIYVNGRKISEFSLVQAIEYGCQGYFPNGTHPAASLFVQIAPESVDFNIHPAKKEARFRDISELHHAVSSCVKNFFRQYTLKAVTSASEPIQKELSEEFSEKFSAAKDIRSRFFSPSYASSRATKEHPFEKTPDFYSVDEALLDDLKTQAGLSDTKNTETGEPRYRISNQSPKQLALAAIAAADGGAAGDDRFSENTDGADSAVNGTNDGTAGDGSSNSSYSSGGLQSGHGSRSSDRELSDEPIGQFSGGLRYLGTALGVFLLAEKNDILYMIDQHAAHERILYDKIMASQGRSQALLVPYVVETQSVQEDAYMERIREKLNDAGFSAKNCGDGRWEISSVPERWRGTEEDLTRMLLEKRIDASELISKLAAMTACKAAVKDGYILDDSSAKALAVSALELKDPHCPHGRPVYAAITKAELFNLVKRT</sequence>
<dbReference type="RefSeq" id="WP_210116671.1">
    <property type="nucleotide sequence ID" value="NZ_CP054257.1"/>
</dbReference>
<evidence type="ECO:0000259" key="8">
    <source>
        <dbReference type="SMART" id="SM01340"/>
    </source>
</evidence>
<dbReference type="Pfam" id="PF08676">
    <property type="entry name" value="MutL_C"/>
    <property type="match status" value="1"/>
</dbReference>
<feature type="domain" description="MutL C-terminal dimerisation" evidence="7">
    <location>
        <begin position="511"/>
        <end position="644"/>
    </location>
</feature>
<accession>A0A975F032</accession>
<feature type="compositionally biased region" description="Polar residues" evidence="6">
    <location>
        <begin position="454"/>
        <end position="468"/>
    </location>
</feature>
<dbReference type="InterPro" id="IPR036890">
    <property type="entry name" value="HATPase_C_sf"/>
</dbReference>
<dbReference type="Gene3D" id="3.30.1540.20">
    <property type="entry name" value="MutL, C-terminal domain, dimerisation subdomain"/>
    <property type="match status" value="1"/>
</dbReference>
<dbReference type="GO" id="GO:0030983">
    <property type="term" value="F:mismatched DNA binding"/>
    <property type="evidence" value="ECO:0007669"/>
    <property type="project" value="InterPro"/>
</dbReference>
<comment type="similarity">
    <text evidence="1 5">Belongs to the DNA mismatch repair MutL/HexB family.</text>
</comment>
<dbReference type="InterPro" id="IPR002099">
    <property type="entry name" value="MutL/Mlh/PMS"/>
</dbReference>
<dbReference type="SMART" id="SM01340">
    <property type="entry name" value="DNA_mis_repair"/>
    <property type="match status" value="1"/>
</dbReference>
<evidence type="ECO:0000313" key="10">
    <source>
        <dbReference type="Proteomes" id="UP000671995"/>
    </source>
</evidence>
<keyword evidence="3 5" id="KW-0227">DNA damage</keyword>
<dbReference type="GO" id="GO:0006298">
    <property type="term" value="P:mismatch repair"/>
    <property type="evidence" value="ECO:0007669"/>
    <property type="project" value="UniProtKB-UniRule"/>
</dbReference>
<reference evidence="9" key="1">
    <citation type="submission" date="2020-05" db="EMBL/GenBank/DDBJ databases">
        <authorList>
            <person name="Zeng H."/>
            <person name="Chan Y.K."/>
            <person name="Watt R.M."/>
        </authorList>
    </citation>
    <scope>NUCLEOTIDE SEQUENCE</scope>
    <source>
        <strain evidence="9">ATCC 700773</strain>
    </source>
</reference>
<feature type="compositionally biased region" description="Basic and acidic residues" evidence="6">
    <location>
        <begin position="414"/>
        <end position="423"/>
    </location>
</feature>
<dbReference type="NCBIfam" id="TIGR00585">
    <property type="entry name" value="mutl"/>
    <property type="match status" value="1"/>
</dbReference>